<organism evidence="1 2">
    <name type="scientific">Microbacterium oxydans</name>
    <dbReference type="NCBI Taxonomy" id="82380"/>
    <lineage>
        <taxon>Bacteria</taxon>
        <taxon>Bacillati</taxon>
        <taxon>Actinomycetota</taxon>
        <taxon>Actinomycetes</taxon>
        <taxon>Micrococcales</taxon>
        <taxon>Microbacteriaceae</taxon>
        <taxon>Microbacterium</taxon>
    </lineage>
</organism>
<reference evidence="1 2" key="1">
    <citation type="submission" date="2015-02" db="EMBL/GenBank/DDBJ databases">
        <title>Draft genome sequences of ten Microbacterium spp. with emphasis on heavy metal contaminated environments.</title>
        <authorList>
            <person name="Corretto E."/>
        </authorList>
    </citation>
    <scope>NUCLEOTIDE SEQUENCE [LARGE SCALE GENOMIC DNA]</scope>
    <source>
        <strain evidence="1 2">BEL4b</strain>
    </source>
</reference>
<dbReference type="Proteomes" id="UP000033640">
    <property type="component" value="Unassembled WGS sequence"/>
</dbReference>
<sequence>MRSRGAVDEAAGAYAEWMDDGGVGDAQRSMKILVNKQYEAHQFALVDVAQLRTWWESPVNDVMRDLHRCRAECTDRHDPACQYVQDIDAQAAVDDAAAYMRSLRGEGVIPLFIDSATVGARALEGSAQARLTLSLILDPLVVDGEGRFGEGRHRLRTILGEGVTGDVPVIVG</sequence>
<protein>
    <submittedName>
        <fullName evidence="1">Uncharacterized protein</fullName>
    </submittedName>
</protein>
<dbReference type="EMBL" id="JYIW01000025">
    <property type="protein sequence ID" value="KJL28792.1"/>
    <property type="molecule type" value="Genomic_DNA"/>
</dbReference>
<proteinExistence type="predicted"/>
<evidence type="ECO:0000313" key="2">
    <source>
        <dbReference type="Proteomes" id="UP000033640"/>
    </source>
</evidence>
<accession>A0A0F0L6J4</accession>
<evidence type="ECO:0000313" key="1">
    <source>
        <dbReference type="EMBL" id="KJL28792.1"/>
    </source>
</evidence>
<name>A0A0F0L6J4_9MICO</name>
<gene>
    <name evidence="1" type="ORF">RS83_02273</name>
</gene>
<dbReference type="PATRIC" id="fig|82380.11.peg.2308"/>
<dbReference type="AlphaFoldDB" id="A0A0F0L6J4"/>
<comment type="caution">
    <text evidence="1">The sequence shown here is derived from an EMBL/GenBank/DDBJ whole genome shotgun (WGS) entry which is preliminary data.</text>
</comment>